<evidence type="ECO:0000259" key="1">
    <source>
        <dbReference type="Pfam" id="PF01425"/>
    </source>
</evidence>
<dbReference type="SUPFAM" id="SSF75304">
    <property type="entry name" value="Amidase signature (AS) enzymes"/>
    <property type="match status" value="1"/>
</dbReference>
<dbReference type="PANTHER" id="PTHR42678">
    <property type="entry name" value="AMIDASE"/>
    <property type="match status" value="1"/>
</dbReference>
<gene>
    <name evidence="2" type="ORF">NEOLEDRAFT_1113523</name>
</gene>
<reference evidence="2 3" key="1">
    <citation type="journal article" date="2016" name="Mol. Biol. Evol.">
        <title>Comparative Genomics of Early-Diverging Mushroom-Forming Fungi Provides Insights into the Origins of Lignocellulose Decay Capabilities.</title>
        <authorList>
            <person name="Nagy L.G."/>
            <person name="Riley R."/>
            <person name="Tritt A."/>
            <person name="Adam C."/>
            <person name="Daum C."/>
            <person name="Floudas D."/>
            <person name="Sun H."/>
            <person name="Yadav J.S."/>
            <person name="Pangilinan J."/>
            <person name="Larsson K.H."/>
            <person name="Matsuura K."/>
            <person name="Barry K."/>
            <person name="Labutti K."/>
            <person name="Kuo R."/>
            <person name="Ohm R.A."/>
            <person name="Bhattacharya S.S."/>
            <person name="Shirouzu T."/>
            <person name="Yoshinaga Y."/>
            <person name="Martin F.M."/>
            <person name="Grigoriev I.V."/>
            <person name="Hibbett D.S."/>
        </authorList>
    </citation>
    <scope>NUCLEOTIDE SEQUENCE [LARGE SCALE GENOMIC DNA]</scope>
    <source>
        <strain evidence="2 3">HHB14362 ss-1</strain>
    </source>
</reference>
<feature type="domain" description="Amidase" evidence="1">
    <location>
        <begin position="34"/>
        <end position="496"/>
    </location>
</feature>
<dbReference type="OrthoDB" id="566138at2759"/>
<organism evidence="2 3">
    <name type="scientific">Neolentinus lepideus HHB14362 ss-1</name>
    <dbReference type="NCBI Taxonomy" id="1314782"/>
    <lineage>
        <taxon>Eukaryota</taxon>
        <taxon>Fungi</taxon>
        <taxon>Dikarya</taxon>
        <taxon>Basidiomycota</taxon>
        <taxon>Agaricomycotina</taxon>
        <taxon>Agaricomycetes</taxon>
        <taxon>Gloeophyllales</taxon>
        <taxon>Gloeophyllaceae</taxon>
        <taxon>Neolentinus</taxon>
    </lineage>
</organism>
<dbReference type="InterPro" id="IPR023631">
    <property type="entry name" value="Amidase_dom"/>
</dbReference>
<dbReference type="Pfam" id="PF01425">
    <property type="entry name" value="Amidase"/>
    <property type="match status" value="1"/>
</dbReference>
<dbReference type="InterPro" id="IPR036928">
    <property type="entry name" value="AS_sf"/>
</dbReference>
<dbReference type="PANTHER" id="PTHR42678:SF34">
    <property type="entry name" value="OS04G0183300 PROTEIN"/>
    <property type="match status" value="1"/>
</dbReference>
<evidence type="ECO:0000313" key="2">
    <source>
        <dbReference type="EMBL" id="KZT26146.1"/>
    </source>
</evidence>
<accession>A0A165T4W3</accession>
<dbReference type="Gene3D" id="3.90.1300.10">
    <property type="entry name" value="Amidase signature (AS) domain"/>
    <property type="match status" value="1"/>
</dbReference>
<dbReference type="STRING" id="1314782.A0A165T4W3"/>
<protein>
    <submittedName>
        <fullName evidence="2">Amidase signature enzyme</fullName>
    </submittedName>
</protein>
<dbReference type="InParanoid" id="A0A165T4W3"/>
<dbReference type="Proteomes" id="UP000076761">
    <property type="component" value="Unassembled WGS sequence"/>
</dbReference>
<dbReference type="AlphaFoldDB" id="A0A165T4W3"/>
<dbReference type="EMBL" id="KV425568">
    <property type="protein sequence ID" value="KZT26146.1"/>
    <property type="molecule type" value="Genomic_DNA"/>
</dbReference>
<name>A0A165T4W3_9AGAM</name>
<evidence type="ECO:0000313" key="3">
    <source>
        <dbReference type="Proteomes" id="UP000076761"/>
    </source>
</evidence>
<proteinExistence type="predicted"/>
<dbReference type="FunCoup" id="A0A165T4W3">
    <property type="interactions" value="193"/>
</dbReference>
<keyword evidence="3" id="KW-1185">Reference proteome</keyword>
<sequence length="533" mass="56740">MAAQVQTDAYPDLYEAGILELQDGLTKGLFTSVDLVKAYLARIDEINLKGPALRAVIETNPNALSQAADLDNERAEKGSRGSLHGIPILVKDNIATLHSEGMNTTAGSYALLGSVVPRDAPAAAKLRAAGAILLGKTNMSEWANFRGQVPSGFSGRGGQCTCPYYPLVDPSGSSSGSGIAAAIGLAAGTLGTETNGSITSPSSRNNIVGVKPTVGLTSRAGVIPISSHQDSVGPMTRTVTDAAILLTTIAGPDDLDDYTLAQPSPVPDYTKALNTDALKGVRLGVPRSFATRATENAEAQGNIVKAFDQALEVFKQLGAEVIDPAEFLNAELLRANKYERHVLSVDLKMDVNKYIDGLIEVPTGVKNLADLIRFNEEHADQELPGPYWTDQSQFIKSQSLEADEYFEKAVAADYEMSRTNGIDATLHKYNLDAIILPTNGFASTPPAIAGYPLISIPLGFQPSDLAPAPAEPVRKYAPGVPFGISFMGTAWSEFKLIGYAYAFEQATKARLMRKAYEEAVPKTQLLDVIGNHV</sequence>